<proteinExistence type="predicted"/>
<dbReference type="InterPro" id="IPR023851">
    <property type="entry name" value="Tscrpt_reg_TetR-type"/>
</dbReference>
<comment type="caution">
    <text evidence="7">The sequence shown here is derived from an EMBL/GenBank/DDBJ whole genome shotgun (WGS) entry which is preliminary data.</text>
</comment>
<dbReference type="PROSITE" id="PS50977">
    <property type="entry name" value="HTH_TETR_2"/>
    <property type="match status" value="1"/>
</dbReference>
<dbReference type="InterPro" id="IPR009057">
    <property type="entry name" value="Homeodomain-like_sf"/>
</dbReference>
<evidence type="ECO:0000256" key="1">
    <source>
        <dbReference type="ARBA" id="ARBA00023015"/>
    </source>
</evidence>
<feature type="region of interest" description="Disordered" evidence="5">
    <location>
        <begin position="1"/>
        <end position="24"/>
    </location>
</feature>
<reference evidence="7 8" key="1">
    <citation type="submission" date="2024-06" db="EMBL/GenBank/DDBJ databases">
        <authorList>
            <person name="Lee S.D."/>
        </authorList>
    </citation>
    <scope>NUCLEOTIDE SEQUENCE [LARGE SCALE GENOMIC DNA]</scope>
    <source>
        <strain evidence="7 8">N1-10</strain>
    </source>
</reference>
<dbReference type="Gene3D" id="1.10.357.10">
    <property type="entry name" value="Tetracycline Repressor, domain 2"/>
    <property type="match status" value="1"/>
</dbReference>
<dbReference type="RefSeq" id="WP_380562541.1">
    <property type="nucleotide sequence ID" value="NZ_JBEUKS010000001.1"/>
</dbReference>
<dbReference type="EMBL" id="JBEUKS010000001">
    <property type="protein sequence ID" value="MFC1437301.1"/>
    <property type="molecule type" value="Genomic_DNA"/>
</dbReference>
<dbReference type="PANTHER" id="PTHR30055:SF238">
    <property type="entry name" value="MYCOFACTOCIN BIOSYNTHESIS TRANSCRIPTIONAL REGULATOR MFTR-RELATED"/>
    <property type="match status" value="1"/>
</dbReference>
<evidence type="ECO:0000313" key="7">
    <source>
        <dbReference type="EMBL" id="MFC1437301.1"/>
    </source>
</evidence>
<dbReference type="Proteomes" id="UP001592581">
    <property type="component" value="Unassembled WGS sequence"/>
</dbReference>
<dbReference type="Pfam" id="PF17754">
    <property type="entry name" value="TetR_C_14"/>
    <property type="match status" value="1"/>
</dbReference>
<keyword evidence="2 4" id="KW-0238">DNA-binding</keyword>
<feature type="DNA-binding region" description="H-T-H motif" evidence="4">
    <location>
        <begin position="46"/>
        <end position="65"/>
    </location>
</feature>
<dbReference type="InterPro" id="IPR050109">
    <property type="entry name" value="HTH-type_TetR-like_transc_reg"/>
</dbReference>
<dbReference type="InterPro" id="IPR041347">
    <property type="entry name" value="MftR_C"/>
</dbReference>
<sequence>MERPEAGLLDPGRSRTRTGRPRATSRGELERIGFELFESRGFDAVTVDDIAAAAGIGRRTFFRYYATKNDLVWGDFEGQLAWLRQLLAAVPAEVPTMAALRSAVVEFNRFDPQTVPWHRRRMDLIFHVPALQADSTLRYNAWRGIVTEFAAARSGQQPTDTGPTLIGHVALAASAAAYELWLRDEEADLAELLDATFGRLATGL</sequence>
<dbReference type="SUPFAM" id="SSF46689">
    <property type="entry name" value="Homeodomain-like"/>
    <property type="match status" value="1"/>
</dbReference>
<evidence type="ECO:0000259" key="6">
    <source>
        <dbReference type="PROSITE" id="PS50977"/>
    </source>
</evidence>
<evidence type="ECO:0000256" key="2">
    <source>
        <dbReference type="ARBA" id="ARBA00023125"/>
    </source>
</evidence>
<organism evidence="7 8">
    <name type="scientific">Streptacidiphilus jeojiensis</name>
    <dbReference type="NCBI Taxonomy" id="3229225"/>
    <lineage>
        <taxon>Bacteria</taxon>
        <taxon>Bacillati</taxon>
        <taxon>Actinomycetota</taxon>
        <taxon>Actinomycetes</taxon>
        <taxon>Kitasatosporales</taxon>
        <taxon>Streptomycetaceae</taxon>
        <taxon>Streptacidiphilus</taxon>
    </lineage>
</organism>
<evidence type="ECO:0000256" key="5">
    <source>
        <dbReference type="SAM" id="MobiDB-lite"/>
    </source>
</evidence>
<keyword evidence="8" id="KW-1185">Reference proteome</keyword>
<gene>
    <name evidence="7" type="primary">mftR</name>
    <name evidence="7" type="ORF">ABUW04_03435</name>
</gene>
<evidence type="ECO:0000256" key="4">
    <source>
        <dbReference type="PROSITE-ProRule" id="PRU00335"/>
    </source>
</evidence>
<evidence type="ECO:0000256" key="3">
    <source>
        <dbReference type="ARBA" id="ARBA00023163"/>
    </source>
</evidence>
<name>A0ABV6XGB7_9ACTN</name>
<protein>
    <submittedName>
        <fullName evidence="7">Mycofactocin system transcriptional regulator</fullName>
    </submittedName>
</protein>
<keyword evidence="3" id="KW-0804">Transcription</keyword>
<dbReference type="Gene3D" id="1.10.10.60">
    <property type="entry name" value="Homeodomain-like"/>
    <property type="match status" value="1"/>
</dbReference>
<feature type="domain" description="HTH tetR-type" evidence="6">
    <location>
        <begin position="23"/>
        <end position="83"/>
    </location>
</feature>
<keyword evidence="1" id="KW-0805">Transcription regulation</keyword>
<dbReference type="PANTHER" id="PTHR30055">
    <property type="entry name" value="HTH-TYPE TRANSCRIPTIONAL REGULATOR RUTR"/>
    <property type="match status" value="1"/>
</dbReference>
<accession>A0ABV6XGB7</accession>
<dbReference type="Pfam" id="PF00440">
    <property type="entry name" value="TetR_N"/>
    <property type="match status" value="1"/>
</dbReference>
<dbReference type="NCBIfam" id="TIGR03968">
    <property type="entry name" value="mycofact_TetR"/>
    <property type="match status" value="1"/>
</dbReference>
<evidence type="ECO:0000313" key="8">
    <source>
        <dbReference type="Proteomes" id="UP001592581"/>
    </source>
</evidence>
<dbReference type="InterPro" id="IPR001647">
    <property type="entry name" value="HTH_TetR"/>
</dbReference>